<name>A0A941ER90_9ACTN</name>
<accession>A0A941ER90</accession>
<reference evidence="1" key="1">
    <citation type="submission" date="2021-04" db="EMBL/GenBank/DDBJ databases">
        <title>Genome based classification of Actinospica acidithermotolerans sp. nov., an actinobacterium isolated from an Indonesian hot spring.</title>
        <authorList>
            <person name="Kusuma A.B."/>
            <person name="Putra K.E."/>
            <person name="Nafisah S."/>
            <person name="Loh J."/>
            <person name="Nouioui I."/>
            <person name="Goodfellow M."/>
        </authorList>
    </citation>
    <scope>NUCLEOTIDE SEQUENCE</scope>
    <source>
        <strain evidence="1">CSCA 57</strain>
    </source>
</reference>
<sequence length="106" mass="11825">MTTRNAPRPTLDQEAVRLHFRNALRYRTPAAMWAVIADVPVLLAELERALMLATEARTECANLLAACRASLAAGEDNEIDPLYLLRDEVAQHEPLVPEGLDDWGMQ</sequence>
<protein>
    <submittedName>
        <fullName evidence="1">Uncharacterized protein</fullName>
    </submittedName>
</protein>
<evidence type="ECO:0000313" key="2">
    <source>
        <dbReference type="Proteomes" id="UP000675781"/>
    </source>
</evidence>
<comment type="caution">
    <text evidence="1">The sequence shown here is derived from an EMBL/GenBank/DDBJ whole genome shotgun (WGS) entry which is preliminary data.</text>
</comment>
<dbReference type="EMBL" id="JAGSOG010000173">
    <property type="protein sequence ID" value="MBR7836975.1"/>
    <property type="molecule type" value="Genomic_DNA"/>
</dbReference>
<keyword evidence="2" id="KW-1185">Reference proteome</keyword>
<dbReference type="Proteomes" id="UP000675781">
    <property type="component" value="Unassembled WGS sequence"/>
</dbReference>
<organism evidence="1 2">
    <name type="scientific">Actinospica durhamensis</name>
    <dbReference type="NCBI Taxonomy" id="1508375"/>
    <lineage>
        <taxon>Bacteria</taxon>
        <taxon>Bacillati</taxon>
        <taxon>Actinomycetota</taxon>
        <taxon>Actinomycetes</taxon>
        <taxon>Catenulisporales</taxon>
        <taxon>Actinospicaceae</taxon>
        <taxon>Actinospica</taxon>
    </lineage>
</organism>
<evidence type="ECO:0000313" key="1">
    <source>
        <dbReference type="EMBL" id="MBR7836975.1"/>
    </source>
</evidence>
<dbReference type="RefSeq" id="WP_212531447.1">
    <property type="nucleotide sequence ID" value="NZ_JAGSOG010000173.1"/>
</dbReference>
<proteinExistence type="predicted"/>
<gene>
    <name evidence="1" type="ORF">KDL01_27105</name>
</gene>
<dbReference type="AlphaFoldDB" id="A0A941ER90"/>